<accession>A0A9P6W886</accession>
<gene>
    <name evidence="8" type="ORF">C6P46_003579</name>
</gene>
<keyword evidence="4" id="KW-0804">Transcription</keyword>
<comment type="similarity">
    <text evidence="2">Belongs to the Mediator complex subunit 22 family.</text>
</comment>
<evidence type="ECO:0000256" key="4">
    <source>
        <dbReference type="ARBA" id="ARBA00023163"/>
    </source>
</evidence>
<dbReference type="Proteomes" id="UP000777482">
    <property type="component" value="Unassembled WGS sequence"/>
</dbReference>
<evidence type="ECO:0000256" key="6">
    <source>
        <dbReference type="SAM" id="Coils"/>
    </source>
</evidence>
<evidence type="ECO:0000256" key="2">
    <source>
        <dbReference type="ARBA" id="ARBA00005942"/>
    </source>
</evidence>
<feature type="coiled-coil region" evidence="6">
    <location>
        <begin position="141"/>
        <end position="168"/>
    </location>
</feature>
<evidence type="ECO:0000256" key="1">
    <source>
        <dbReference type="ARBA" id="ARBA00004123"/>
    </source>
</evidence>
<dbReference type="GO" id="GO:0006357">
    <property type="term" value="P:regulation of transcription by RNA polymerase II"/>
    <property type="evidence" value="ECO:0007669"/>
    <property type="project" value="InterPro"/>
</dbReference>
<evidence type="ECO:0000313" key="8">
    <source>
        <dbReference type="EMBL" id="KAG0666869.1"/>
    </source>
</evidence>
<evidence type="ECO:0000256" key="7">
    <source>
        <dbReference type="SAM" id="MobiDB-lite"/>
    </source>
</evidence>
<keyword evidence="9" id="KW-1185">Reference proteome</keyword>
<keyword evidence="5" id="KW-0539">Nucleus</keyword>
<comment type="subcellular location">
    <subcellularLocation>
        <location evidence="1">Nucleus</location>
    </subcellularLocation>
</comment>
<comment type="caution">
    <text evidence="8">The sequence shown here is derived from an EMBL/GenBank/DDBJ whole genome shotgun (WGS) entry which is preliminary data.</text>
</comment>
<proteinExistence type="inferred from homology"/>
<dbReference type="GO" id="GO:0003712">
    <property type="term" value="F:transcription coregulator activity"/>
    <property type="evidence" value="ECO:0007669"/>
    <property type="project" value="InterPro"/>
</dbReference>
<evidence type="ECO:0000256" key="3">
    <source>
        <dbReference type="ARBA" id="ARBA00023015"/>
    </source>
</evidence>
<evidence type="ECO:0000313" key="9">
    <source>
        <dbReference type="Proteomes" id="UP000777482"/>
    </source>
</evidence>
<dbReference type="AlphaFoldDB" id="A0A9P6W886"/>
<keyword evidence="6" id="KW-0175">Coiled coil</keyword>
<name>A0A9P6W886_RHOMI</name>
<dbReference type="Pfam" id="PF06179">
    <property type="entry name" value="Med22"/>
    <property type="match status" value="1"/>
</dbReference>
<dbReference type="GO" id="GO:0016592">
    <property type="term" value="C:mediator complex"/>
    <property type="evidence" value="ECO:0007669"/>
    <property type="project" value="InterPro"/>
</dbReference>
<evidence type="ECO:0000256" key="5">
    <source>
        <dbReference type="ARBA" id="ARBA00023242"/>
    </source>
</evidence>
<dbReference type="PANTHER" id="PTHR12434">
    <property type="entry name" value="MEDIATOR OF RNA POLYMERASE II TRANSCRIPTION SUBUNIT 22"/>
    <property type="match status" value="1"/>
</dbReference>
<dbReference type="EMBL" id="PUHQ01000003">
    <property type="protein sequence ID" value="KAG0666869.1"/>
    <property type="molecule type" value="Genomic_DNA"/>
</dbReference>
<sequence length="174" mass="18393">MASRPAAAGAGAAPGRSAPQTDVRKRTVLPSTLQNMRGAGGGGQGGAGQGDLSSDEYLDRQEEELNRRVDVHVDQLVHGMQDLVGLAKFDPLNPPHPSASAHRSLAVELKTQQMLASAHSLLSLAHTLKLLHLFGDEAAVVQAQERASRQLEADIERLKARLDELAGLDDNAAA</sequence>
<dbReference type="OrthoDB" id="203279at2759"/>
<feature type="compositionally biased region" description="Gly residues" evidence="7">
    <location>
        <begin position="38"/>
        <end position="49"/>
    </location>
</feature>
<feature type="compositionally biased region" description="Low complexity" evidence="7">
    <location>
        <begin position="1"/>
        <end position="19"/>
    </location>
</feature>
<feature type="region of interest" description="Disordered" evidence="7">
    <location>
        <begin position="1"/>
        <end position="54"/>
    </location>
</feature>
<keyword evidence="3" id="KW-0805">Transcription regulation</keyword>
<dbReference type="PANTHER" id="PTHR12434:SF6">
    <property type="entry name" value="MEDIATOR OF RNA POLYMERASE II TRANSCRIPTION SUBUNIT 22"/>
    <property type="match status" value="1"/>
</dbReference>
<reference evidence="8 9" key="1">
    <citation type="submission" date="2020-11" db="EMBL/GenBank/DDBJ databases">
        <title>Kefir isolates.</title>
        <authorList>
            <person name="Marcisauskas S."/>
            <person name="Kim Y."/>
            <person name="Blasche S."/>
        </authorList>
    </citation>
    <scope>NUCLEOTIDE SEQUENCE [LARGE SCALE GENOMIC DNA]</scope>
    <source>
        <strain evidence="8 9">KR</strain>
    </source>
</reference>
<organism evidence="8 9">
    <name type="scientific">Rhodotorula mucilaginosa</name>
    <name type="common">Yeast</name>
    <name type="synonym">Rhodotorula rubra</name>
    <dbReference type="NCBI Taxonomy" id="5537"/>
    <lineage>
        <taxon>Eukaryota</taxon>
        <taxon>Fungi</taxon>
        <taxon>Dikarya</taxon>
        <taxon>Basidiomycota</taxon>
        <taxon>Pucciniomycotina</taxon>
        <taxon>Microbotryomycetes</taxon>
        <taxon>Sporidiobolales</taxon>
        <taxon>Sporidiobolaceae</taxon>
        <taxon>Rhodotorula</taxon>
    </lineage>
</organism>
<protein>
    <submittedName>
        <fullName evidence="8">Uncharacterized protein</fullName>
    </submittedName>
</protein>
<dbReference type="InterPro" id="IPR009332">
    <property type="entry name" value="Med22"/>
</dbReference>